<evidence type="ECO:0000256" key="3">
    <source>
        <dbReference type="ARBA" id="ARBA00022741"/>
    </source>
</evidence>
<dbReference type="Proteomes" id="UP000886520">
    <property type="component" value="Chromosome 24"/>
</dbReference>
<evidence type="ECO:0000256" key="4">
    <source>
        <dbReference type="ARBA" id="ARBA00022777"/>
    </source>
</evidence>
<dbReference type="PANTHER" id="PTHR48016">
    <property type="entry name" value="MAP KINASE KINASE KINASE SSK2-RELATED-RELATED"/>
    <property type="match status" value="1"/>
</dbReference>
<reference evidence="7" key="1">
    <citation type="submission" date="2021-01" db="EMBL/GenBank/DDBJ databases">
        <title>Adiantum capillus-veneris genome.</title>
        <authorList>
            <person name="Fang Y."/>
            <person name="Liao Q."/>
        </authorList>
    </citation>
    <scope>NUCLEOTIDE SEQUENCE</scope>
    <source>
        <strain evidence="7">H3</strain>
        <tissue evidence="7">Leaf</tissue>
    </source>
</reference>
<dbReference type="Gene3D" id="1.10.510.10">
    <property type="entry name" value="Transferase(Phosphotransferase) domain 1"/>
    <property type="match status" value="2"/>
</dbReference>
<protein>
    <recommendedName>
        <fullName evidence="6">Protein kinase domain-containing protein</fullName>
    </recommendedName>
</protein>
<proteinExistence type="inferred from homology"/>
<dbReference type="SUPFAM" id="SSF56112">
    <property type="entry name" value="Protein kinase-like (PK-like)"/>
    <property type="match status" value="1"/>
</dbReference>
<keyword evidence="5" id="KW-0067">ATP-binding</keyword>
<dbReference type="GO" id="GO:0005524">
    <property type="term" value="F:ATP binding"/>
    <property type="evidence" value="ECO:0007669"/>
    <property type="project" value="UniProtKB-KW"/>
</dbReference>
<feature type="domain" description="Protein kinase" evidence="6">
    <location>
        <begin position="1"/>
        <end position="186"/>
    </location>
</feature>
<dbReference type="EMBL" id="JABFUD020000024">
    <property type="protein sequence ID" value="KAI5059898.1"/>
    <property type="molecule type" value="Genomic_DNA"/>
</dbReference>
<keyword evidence="8" id="KW-1185">Reference proteome</keyword>
<dbReference type="PANTHER" id="PTHR48016:SF17">
    <property type="entry name" value="MITOGEN-ACTIVATED PROTEIN KINASE KINASE KINASE YODA"/>
    <property type="match status" value="1"/>
</dbReference>
<evidence type="ECO:0000256" key="1">
    <source>
        <dbReference type="ARBA" id="ARBA00006529"/>
    </source>
</evidence>
<dbReference type="GO" id="GO:0004709">
    <property type="term" value="F:MAP kinase kinase kinase activity"/>
    <property type="evidence" value="ECO:0007669"/>
    <property type="project" value="TreeGrafter"/>
</dbReference>
<dbReference type="InterPro" id="IPR000719">
    <property type="entry name" value="Prot_kinase_dom"/>
</dbReference>
<evidence type="ECO:0000256" key="2">
    <source>
        <dbReference type="ARBA" id="ARBA00022679"/>
    </source>
</evidence>
<keyword evidence="4" id="KW-0418">Kinase</keyword>
<dbReference type="GO" id="GO:0005737">
    <property type="term" value="C:cytoplasm"/>
    <property type="evidence" value="ECO:0007669"/>
    <property type="project" value="TreeGrafter"/>
</dbReference>
<organism evidence="7 8">
    <name type="scientific">Adiantum capillus-veneris</name>
    <name type="common">Maidenhair fern</name>
    <dbReference type="NCBI Taxonomy" id="13818"/>
    <lineage>
        <taxon>Eukaryota</taxon>
        <taxon>Viridiplantae</taxon>
        <taxon>Streptophyta</taxon>
        <taxon>Embryophyta</taxon>
        <taxon>Tracheophyta</taxon>
        <taxon>Polypodiopsida</taxon>
        <taxon>Polypodiidae</taxon>
        <taxon>Polypodiales</taxon>
        <taxon>Pteridineae</taxon>
        <taxon>Pteridaceae</taxon>
        <taxon>Vittarioideae</taxon>
        <taxon>Adiantum</taxon>
    </lineage>
</organism>
<evidence type="ECO:0000256" key="5">
    <source>
        <dbReference type="ARBA" id="ARBA00022840"/>
    </source>
</evidence>
<dbReference type="PROSITE" id="PS50011">
    <property type="entry name" value="PROTEIN_KINASE_DOM"/>
    <property type="match status" value="1"/>
</dbReference>
<name>A0A9D4U2P7_ADICA</name>
<comment type="similarity">
    <text evidence="1">Belongs to the protein kinase superfamily. STE Ser/Thr protein kinase family. MAP kinase kinase kinase subfamily.</text>
</comment>
<dbReference type="InterPro" id="IPR011009">
    <property type="entry name" value="Kinase-like_dom_sf"/>
</dbReference>
<gene>
    <name evidence="7" type="ORF">GOP47_0024318</name>
</gene>
<dbReference type="AlphaFoldDB" id="A0A9D4U2P7"/>
<keyword evidence="3" id="KW-0547">Nucleotide-binding</keyword>
<evidence type="ECO:0000313" key="7">
    <source>
        <dbReference type="EMBL" id="KAI5059898.1"/>
    </source>
</evidence>
<dbReference type="InterPro" id="IPR050538">
    <property type="entry name" value="MAP_kinase_kinase_kinase"/>
</dbReference>
<sequence>MRSKAIVPFKFSLSPANKQYRCHSPLSSPRSWDCDVKESDGTSGYLSYSTSSSVSLESSAGHGIFSAYAMRSAGNIKCANILVDQDGTVKLADFGMAKQVIMQRNTGFAHAVDIWSLGCTVLEMVTGKPPWSEYEGVAAMFKVSRAEIPPIPDNLSVEGQSFIKLCLQRDPAHRPSAAALLHHPFVQVPNGSLDFKISDAQIRSAHLQNVKRAIGLSRGGSQPLDNREYMHLSSQPGRCPSRSARLTKVFTNR</sequence>
<accession>A0A9D4U2P7</accession>
<keyword evidence="2" id="KW-0808">Transferase</keyword>
<comment type="caution">
    <text evidence="7">The sequence shown here is derived from an EMBL/GenBank/DDBJ whole genome shotgun (WGS) entry which is preliminary data.</text>
</comment>
<evidence type="ECO:0000259" key="6">
    <source>
        <dbReference type="PROSITE" id="PS50011"/>
    </source>
</evidence>
<dbReference type="Pfam" id="PF00069">
    <property type="entry name" value="Pkinase"/>
    <property type="match status" value="1"/>
</dbReference>
<evidence type="ECO:0000313" key="8">
    <source>
        <dbReference type="Proteomes" id="UP000886520"/>
    </source>
</evidence>
<dbReference type="OrthoDB" id="25592at2759"/>